<dbReference type="AlphaFoldDB" id="A0A143QJL6"/>
<dbReference type="KEGG" id="rhs:A3Q41_01828"/>
<proteinExistence type="predicted"/>
<dbReference type="PANTHER" id="PTHR23026">
    <property type="entry name" value="NADPH NITROREDUCTASE"/>
    <property type="match status" value="1"/>
</dbReference>
<dbReference type="Gene3D" id="3.40.109.10">
    <property type="entry name" value="NADH Oxidase"/>
    <property type="match status" value="2"/>
</dbReference>
<dbReference type="Pfam" id="PF00881">
    <property type="entry name" value="Nitroreductase"/>
    <property type="match status" value="1"/>
</dbReference>
<name>A0A143QJL6_RHOFA</name>
<dbReference type="Proteomes" id="UP000076038">
    <property type="component" value="Chromosome"/>
</dbReference>
<dbReference type="GO" id="GO:0016491">
    <property type="term" value="F:oxidoreductase activity"/>
    <property type="evidence" value="ECO:0007669"/>
    <property type="project" value="UniProtKB-KW"/>
</dbReference>
<keyword evidence="2" id="KW-0560">Oxidoreductase</keyword>
<reference evidence="3" key="2">
    <citation type="submission" date="2016-04" db="EMBL/GenBank/DDBJ databases">
        <title>Complete Genome and Plasmid Sequences for Rhodococcus fascians D188 and Draft Sequences for Rhodococcus spp. Isolates PBTS 1 and PBTS 2.</title>
        <authorList>
            <person name="Stamer R."/>
            <person name="Vereecke D."/>
            <person name="Zhang Y."/>
            <person name="Schilkey F."/>
            <person name="Devitt N."/>
            <person name="Randall J."/>
        </authorList>
    </citation>
    <scope>NUCLEOTIDE SEQUENCE [LARGE SCALE GENOMIC DNA]</scope>
    <source>
        <strain evidence="3">PBTS2</strain>
    </source>
</reference>
<dbReference type="InterPro" id="IPR000415">
    <property type="entry name" value="Nitroreductase-like"/>
</dbReference>
<evidence type="ECO:0000313" key="3">
    <source>
        <dbReference type="Proteomes" id="UP000076038"/>
    </source>
</evidence>
<dbReference type="InterPro" id="IPR029479">
    <property type="entry name" value="Nitroreductase"/>
</dbReference>
<gene>
    <name evidence="2" type="primary">acg</name>
    <name evidence="2" type="ORF">A3Q41_01828</name>
</gene>
<reference evidence="2 3" key="1">
    <citation type="journal article" date="2016" name="Genome Announc.">
        <title>Complete Genome and Plasmid Sequences for Rhodococcus fascians D188 and Draft Sequences for Rhodococcus Isolates PBTS 1 and PBTS 2.</title>
        <authorList>
            <person name="Stamler R.A."/>
            <person name="Vereecke D."/>
            <person name="Zhang Y."/>
            <person name="Schilkey F."/>
            <person name="Devitt N."/>
            <person name="Randall J.J."/>
        </authorList>
    </citation>
    <scope>NUCLEOTIDE SEQUENCE [LARGE SCALE GENOMIC DNA]</scope>
    <source>
        <strain evidence="2 3">PBTS2</strain>
    </source>
</reference>
<keyword evidence="3" id="KW-1185">Reference proteome</keyword>
<sequence length="333" mass="36700">MSDQPDTAVVEMLVELACRAPSVHNSQPWRWTYSEHGLDLYTDTSRVLGVIDPTERQMVMSCGAALDHLEKAAAAFRWKTEIDLLPTPGTPDHLARIRLVHDAHPRSREFDMLSAINRRHSDRRAFGPVPTDRVLTRYLGRQHYGTEMTVLSAESKQTLARASTLSAGIRKYDATYQAEIRWWAGHSFRSGGIPPEALTNRADASRVQVGRAFPEPHRVGTVVPREPVEDESTVVLLGTPSDERLDWLNCGRAMSSFLLAATADGLATCPLTHMTEQAGSRRLVQSLAPHLGMAQVLIRVGTPMVGAPAPRTPRHAVASVLSAPARATNRRRS</sequence>
<dbReference type="NCBIfam" id="NF047509">
    <property type="entry name" value="Rv3131_FMN_oxido"/>
    <property type="match status" value="1"/>
</dbReference>
<feature type="domain" description="Nitroreductase" evidence="1">
    <location>
        <begin position="237"/>
        <end position="293"/>
    </location>
</feature>
<protein>
    <submittedName>
        <fullName evidence="2">Putative NAD(P)H nitroreductase acg</fullName>
        <ecNumber evidence="2">1.-.-.-</ecNumber>
    </submittedName>
</protein>
<dbReference type="SUPFAM" id="SSF55469">
    <property type="entry name" value="FMN-dependent nitroreductase-like"/>
    <property type="match status" value="1"/>
</dbReference>
<dbReference type="EC" id="1.-.-.-" evidence="2"/>
<evidence type="ECO:0000313" key="2">
    <source>
        <dbReference type="EMBL" id="AMY23131.1"/>
    </source>
</evidence>
<dbReference type="PATRIC" id="fig|1653479.3.peg.1848"/>
<dbReference type="InterPro" id="IPR050627">
    <property type="entry name" value="Nitroreductase/BluB"/>
</dbReference>
<organism evidence="2 3">
    <name type="scientific">Rhodococcoides fascians</name>
    <name type="common">Rhodococcus fascians</name>
    <dbReference type="NCBI Taxonomy" id="1828"/>
    <lineage>
        <taxon>Bacteria</taxon>
        <taxon>Bacillati</taxon>
        <taxon>Actinomycetota</taxon>
        <taxon>Actinomycetes</taxon>
        <taxon>Mycobacteriales</taxon>
        <taxon>Nocardiaceae</taxon>
        <taxon>Rhodococcoides</taxon>
    </lineage>
</organism>
<accession>A0A143QJL6</accession>
<dbReference type="PANTHER" id="PTHR23026:SF123">
    <property type="entry name" value="NAD(P)H NITROREDUCTASE RV3131-RELATED"/>
    <property type="match status" value="1"/>
</dbReference>
<dbReference type="RefSeq" id="WP_048317969.1">
    <property type="nucleotide sequence ID" value="NZ_CP015220.1"/>
</dbReference>
<dbReference type="OrthoDB" id="8156917at2"/>
<dbReference type="EMBL" id="CP015220">
    <property type="protein sequence ID" value="AMY23131.1"/>
    <property type="molecule type" value="Genomic_DNA"/>
</dbReference>
<evidence type="ECO:0000259" key="1">
    <source>
        <dbReference type="Pfam" id="PF00881"/>
    </source>
</evidence>